<sequence>MWDEWNKYQEQFVIYGIFFDKITDEIWKIKHAQDAIEEDLIYYLNIWMHFEYIESFIKTEYPEKYEFWLLVYRELLIEEKLLTKNKSEVDKLKNLFNNKLNNIFALSNVSELLELINPNNHPFIKGASIARLKMLIRYEEVGNEQEIINLLLKQLKSAVNSEMKCAILYLLTYYHLTYFPVQDLQTVQQLIDLLSIPQNKITVKAIVYSLYAININLAENTVSKIEAKRLIVSTMGRYVNYQNNDESSSIYQLAYDVAAECSEHFRYEEFWEAWHSQISIPTFKPQLTDLAQQLKPTETVYPLVINSLNLATETNEEAIANFLSTKIYKHPQVNISGKPPTVRNAAELQQHLFTIQDELQKSKLALILCIQDRVGIYQEPTPEALAVSLKLVDKELGFYIIWITNQPLDISLQGFPPEQDNLIGAIQAGLEKLT</sequence>
<dbReference type="InterPro" id="IPR016024">
    <property type="entry name" value="ARM-type_fold"/>
</dbReference>
<dbReference type="Pfam" id="PF22724">
    <property type="entry name" value="NCAB1"/>
    <property type="match status" value="1"/>
</dbReference>
<protein>
    <recommendedName>
        <fullName evidence="1">NACHT C-terminal Alpha/Beta domain-containing protein</fullName>
    </recommendedName>
</protein>
<evidence type="ECO:0000313" key="3">
    <source>
        <dbReference type="Proteomes" id="UP000182190"/>
    </source>
</evidence>
<name>A0A7Z9BKU4_9CYAN</name>
<dbReference type="Proteomes" id="UP000182190">
    <property type="component" value="Unassembled WGS sequence"/>
</dbReference>
<dbReference type="EMBL" id="CZCS02000009">
    <property type="protein sequence ID" value="VXD13204.1"/>
    <property type="molecule type" value="Genomic_DNA"/>
</dbReference>
<accession>A0A7Z9BKU4</accession>
<reference evidence="2" key="1">
    <citation type="submission" date="2019-10" db="EMBL/GenBank/DDBJ databases">
        <authorList>
            <consortium name="Genoscope - CEA"/>
            <person name="William W."/>
        </authorList>
    </citation>
    <scope>NUCLEOTIDE SEQUENCE [LARGE SCALE GENOMIC DNA]</scope>
    <source>
        <strain evidence="2">BBR_PRJEB10994</strain>
    </source>
</reference>
<dbReference type="RefSeq" id="WP_083624192.1">
    <property type="nucleotide sequence ID" value="NZ_LR735026.1"/>
</dbReference>
<dbReference type="InterPro" id="IPR054611">
    <property type="entry name" value="NCAB"/>
</dbReference>
<dbReference type="SUPFAM" id="SSF48371">
    <property type="entry name" value="ARM repeat"/>
    <property type="match status" value="1"/>
</dbReference>
<evidence type="ECO:0000259" key="1">
    <source>
        <dbReference type="Pfam" id="PF22724"/>
    </source>
</evidence>
<organism evidence="2 3">
    <name type="scientific">Planktothrix paucivesiculata PCC 9631</name>
    <dbReference type="NCBI Taxonomy" id="671071"/>
    <lineage>
        <taxon>Bacteria</taxon>
        <taxon>Bacillati</taxon>
        <taxon>Cyanobacteriota</taxon>
        <taxon>Cyanophyceae</taxon>
        <taxon>Oscillatoriophycideae</taxon>
        <taxon>Oscillatoriales</taxon>
        <taxon>Microcoleaceae</taxon>
        <taxon>Planktothrix</taxon>
    </lineage>
</organism>
<feature type="domain" description="NACHT C-terminal Alpha/Beta" evidence="1">
    <location>
        <begin position="290"/>
        <end position="431"/>
    </location>
</feature>
<dbReference type="AlphaFoldDB" id="A0A7Z9BKU4"/>
<gene>
    <name evidence="2" type="ORF">PL9631_1060346</name>
</gene>
<proteinExistence type="predicted"/>
<evidence type="ECO:0000313" key="2">
    <source>
        <dbReference type="EMBL" id="VXD13204.1"/>
    </source>
</evidence>
<keyword evidence="3" id="KW-1185">Reference proteome</keyword>
<comment type="caution">
    <text evidence="2">The sequence shown here is derived from an EMBL/GenBank/DDBJ whole genome shotgun (WGS) entry which is preliminary data.</text>
</comment>